<evidence type="ECO:0000313" key="9">
    <source>
        <dbReference type="EMBL" id="QDU44358.1"/>
    </source>
</evidence>
<dbReference type="AlphaFoldDB" id="A0A517ZPE8"/>
<feature type="transmembrane region" description="Helical" evidence="7">
    <location>
        <begin position="124"/>
        <end position="141"/>
    </location>
</feature>
<evidence type="ECO:0000256" key="5">
    <source>
        <dbReference type="ARBA" id="ARBA00022989"/>
    </source>
</evidence>
<dbReference type="Proteomes" id="UP000319383">
    <property type="component" value="Chromosome"/>
</dbReference>
<feature type="transmembrane region" description="Helical" evidence="7">
    <location>
        <begin position="64"/>
        <end position="80"/>
    </location>
</feature>
<sequence>MCNPASRREADQWWKEHSPQQTIIMFEFIDSIPDIILRPLMAVLCAAVLGFERETQGKAAGLRTQMMVGLGTAIFTMAAWNLQERLADTEGATRVDPTRVIAGIVGGLGFLGAGSIIQAGKSIRGLTTAATVWVVGAVGIACGLGDYLLALVATGFATIILVGVGYLEHRTDITGSTKSLPPKDS</sequence>
<name>A0A517ZPE8_9PLAN</name>
<dbReference type="PANTHER" id="PTHR33778:SF1">
    <property type="entry name" value="MAGNESIUM TRANSPORTER YHID-RELATED"/>
    <property type="match status" value="1"/>
</dbReference>
<evidence type="ECO:0000313" key="10">
    <source>
        <dbReference type="Proteomes" id="UP000319383"/>
    </source>
</evidence>
<dbReference type="InterPro" id="IPR049177">
    <property type="entry name" value="MgtC_SapB_SrpB_YhiD_N"/>
</dbReference>
<evidence type="ECO:0000256" key="4">
    <source>
        <dbReference type="ARBA" id="ARBA00022692"/>
    </source>
</evidence>
<comment type="subcellular location">
    <subcellularLocation>
        <location evidence="1">Cell membrane</location>
        <topology evidence="1">Multi-pass membrane protein</topology>
    </subcellularLocation>
</comment>
<gene>
    <name evidence="9" type="ORF">Mal52_28390</name>
</gene>
<keyword evidence="3" id="KW-1003">Cell membrane</keyword>
<dbReference type="GO" id="GO:0005886">
    <property type="term" value="C:plasma membrane"/>
    <property type="evidence" value="ECO:0007669"/>
    <property type="project" value="UniProtKB-SubCell"/>
</dbReference>
<accession>A0A517ZPE8</accession>
<evidence type="ECO:0000256" key="1">
    <source>
        <dbReference type="ARBA" id="ARBA00004651"/>
    </source>
</evidence>
<dbReference type="Pfam" id="PF02308">
    <property type="entry name" value="MgtC"/>
    <property type="match status" value="1"/>
</dbReference>
<protein>
    <submittedName>
        <fullName evidence="9">Putative Mg(2+) transport ATPase</fullName>
    </submittedName>
</protein>
<feature type="transmembrane region" description="Helical" evidence="7">
    <location>
        <begin position="147"/>
        <end position="167"/>
    </location>
</feature>
<evidence type="ECO:0000256" key="6">
    <source>
        <dbReference type="ARBA" id="ARBA00023136"/>
    </source>
</evidence>
<proteinExistence type="inferred from homology"/>
<keyword evidence="10" id="KW-1185">Reference proteome</keyword>
<dbReference type="InterPro" id="IPR003416">
    <property type="entry name" value="MgtC/SapB/SrpB/YhiD_fam"/>
</dbReference>
<evidence type="ECO:0000256" key="2">
    <source>
        <dbReference type="ARBA" id="ARBA00009298"/>
    </source>
</evidence>
<comment type="similarity">
    <text evidence="2">Belongs to the MgtC/SapB family.</text>
</comment>
<keyword evidence="5 7" id="KW-1133">Transmembrane helix</keyword>
<keyword evidence="6 7" id="KW-0472">Membrane</keyword>
<dbReference type="KEGG" id="sdyn:Mal52_28390"/>
<evidence type="ECO:0000256" key="3">
    <source>
        <dbReference type="ARBA" id="ARBA00022475"/>
    </source>
</evidence>
<dbReference type="PANTHER" id="PTHR33778">
    <property type="entry name" value="PROTEIN MGTC"/>
    <property type="match status" value="1"/>
</dbReference>
<organism evidence="9 10">
    <name type="scientific">Symmachiella dynata</name>
    <dbReference type="NCBI Taxonomy" id="2527995"/>
    <lineage>
        <taxon>Bacteria</taxon>
        <taxon>Pseudomonadati</taxon>
        <taxon>Planctomycetota</taxon>
        <taxon>Planctomycetia</taxon>
        <taxon>Planctomycetales</taxon>
        <taxon>Planctomycetaceae</taxon>
        <taxon>Symmachiella</taxon>
    </lineage>
</organism>
<evidence type="ECO:0000259" key="8">
    <source>
        <dbReference type="Pfam" id="PF02308"/>
    </source>
</evidence>
<feature type="domain" description="MgtC/SapB/SrpB/YhiD N-terminal" evidence="8">
    <location>
        <begin position="40"/>
        <end position="168"/>
    </location>
</feature>
<dbReference type="PRINTS" id="PR01837">
    <property type="entry name" value="MGTCSAPBPROT"/>
</dbReference>
<reference evidence="9 10" key="1">
    <citation type="submission" date="2019-02" db="EMBL/GenBank/DDBJ databases">
        <title>Deep-cultivation of Planctomycetes and their phenomic and genomic characterization uncovers novel biology.</title>
        <authorList>
            <person name="Wiegand S."/>
            <person name="Jogler M."/>
            <person name="Boedeker C."/>
            <person name="Pinto D."/>
            <person name="Vollmers J."/>
            <person name="Rivas-Marin E."/>
            <person name="Kohn T."/>
            <person name="Peeters S.H."/>
            <person name="Heuer A."/>
            <person name="Rast P."/>
            <person name="Oberbeckmann S."/>
            <person name="Bunk B."/>
            <person name="Jeske O."/>
            <person name="Meyerdierks A."/>
            <person name="Storesund J.E."/>
            <person name="Kallscheuer N."/>
            <person name="Luecker S."/>
            <person name="Lage O.M."/>
            <person name="Pohl T."/>
            <person name="Merkel B.J."/>
            <person name="Hornburger P."/>
            <person name="Mueller R.-W."/>
            <person name="Bruemmer F."/>
            <person name="Labrenz M."/>
            <person name="Spormann A.M."/>
            <person name="Op den Camp H."/>
            <person name="Overmann J."/>
            <person name="Amann R."/>
            <person name="Jetten M.S.M."/>
            <person name="Mascher T."/>
            <person name="Medema M.H."/>
            <person name="Devos D.P."/>
            <person name="Kaster A.-K."/>
            <person name="Ovreas L."/>
            <person name="Rohde M."/>
            <person name="Galperin M.Y."/>
            <person name="Jogler C."/>
        </authorList>
    </citation>
    <scope>NUCLEOTIDE SEQUENCE [LARGE SCALE GENOMIC DNA]</scope>
    <source>
        <strain evidence="9 10">Mal52</strain>
    </source>
</reference>
<feature type="transmembrane region" description="Helical" evidence="7">
    <location>
        <begin position="100"/>
        <end position="117"/>
    </location>
</feature>
<evidence type="ECO:0000256" key="7">
    <source>
        <dbReference type="SAM" id="Phobius"/>
    </source>
</evidence>
<dbReference type="EMBL" id="CP036276">
    <property type="protein sequence ID" value="QDU44358.1"/>
    <property type="molecule type" value="Genomic_DNA"/>
</dbReference>
<keyword evidence="4 7" id="KW-0812">Transmembrane</keyword>